<proteinExistence type="predicted"/>
<dbReference type="EMBL" id="LN868938">
    <property type="protein sequence ID" value="CRY74299.1"/>
    <property type="molecule type" value="Genomic_DNA"/>
</dbReference>
<protein>
    <submittedName>
        <fullName evidence="1">Uncharacterized protein</fullName>
    </submittedName>
</protein>
<evidence type="ECO:0000313" key="1">
    <source>
        <dbReference type="EMBL" id="CRY74299.1"/>
    </source>
</evidence>
<reference evidence="2" key="1">
    <citation type="submission" date="2015-03" db="EMBL/GenBank/DDBJ databases">
        <authorList>
            <consortium name="Pathogen Informatics"/>
        </authorList>
    </citation>
    <scope>NUCLEOTIDE SEQUENCE [LARGE SCALE GENOMIC DNA]</scope>
    <source>
        <strain evidence="2">NCTC11134</strain>
    </source>
</reference>
<evidence type="ECO:0000313" key="2">
    <source>
        <dbReference type="Proteomes" id="UP000057820"/>
    </source>
</evidence>
<accession>A0A0H5NGC4</accession>
<dbReference type="KEGG" id="nfr:ERS450000_00592"/>
<sequence length="94" mass="10403">MRVAVLRSIPLIGWLYLVAGLVLARSGHAPRDPILRTLWWIDAFLSVVVHAAQIPAALRAAAESGRPAWRTAVLTQIFGLTWWRTAPGAREVPR</sequence>
<organism evidence="1 2">
    <name type="scientific">Nocardia farcinica</name>
    <dbReference type="NCBI Taxonomy" id="37329"/>
    <lineage>
        <taxon>Bacteria</taxon>
        <taxon>Bacillati</taxon>
        <taxon>Actinomycetota</taxon>
        <taxon>Actinomycetes</taxon>
        <taxon>Mycobacteriales</taxon>
        <taxon>Nocardiaceae</taxon>
        <taxon>Nocardia</taxon>
    </lineage>
</organism>
<dbReference type="AlphaFoldDB" id="A0A0H5NGC4"/>
<gene>
    <name evidence="1" type="ORF">ERS450000_00592</name>
</gene>
<name>A0A0H5NGC4_NOCFR</name>
<dbReference type="Proteomes" id="UP000057820">
    <property type="component" value="Chromosome 1"/>
</dbReference>
<dbReference type="RefSeq" id="WP_060590294.1">
    <property type="nucleotide sequence ID" value="NZ_CP031418.1"/>
</dbReference>